<keyword evidence="2" id="KW-1185">Reference proteome</keyword>
<organism evidence="1 2">
    <name type="scientific">Hibiscus sabdariffa</name>
    <name type="common">roselle</name>
    <dbReference type="NCBI Taxonomy" id="183260"/>
    <lineage>
        <taxon>Eukaryota</taxon>
        <taxon>Viridiplantae</taxon>
        <taxon>Streptophyta</taxon>
        <taxon>Embryophyta</taxon>
        <taxon>Tracheophyta</taxon>
        <taxon>Spermatophyta</taxon>
        <taxon>Magnoliopsida</taxon>
        <taxon>eudicotyledons</taxon>
        <taxon>Gunneridae</taxon>
        <taxon>Pentapetalae</taxon>
        <taxon>rosids</taxon>
        <taxon>malvids</taxon>
        <taxon>Malvales</taxon>
        <taxon>Malvaceae</taxon>
        <taxon>Malvoideae</taxon>
        <taxon>Hibiscus</taxon>
    </lineage>
</organism>
<proteinExistence type="predicted"/>
<name>A0ABR2G9J8_9ROSI</name>
<reference evidence="1 2" key="1">
    <citation type="journal article" date="2024" name="G3 (Bethesda)">
        <title>Genome assembly of Hibiscus sabdariffa L. provides insights into metabolisms of medicinal natural products.</title>
        <authorList>
            <person name="Kim T."/>
        </authorList>
    </citation>
    <scope>NUCLEOTIDE SEQUENCE [LARGE SCALE GENOMIC DNA]</scope>
    <source>
        <strain evidence="1">TK-2024</strain>
        <tissue evidence="1">Old leaves</tissue>
    </source>
</reference>
<protein>
    <submittedName>
        <fullName evidence="1">Uncharacterized protein</fullName>
    </submittedName>
</protein>
<dbReference type="Proteomes" id="UP001472677">
    <property type="component" value="Unassembled WGS sequence"/>
</dbReference>
<gene>
    <name evidence="1" type="ORF">V6N12_065730</name>
</gene>
<evidence type="ECO:0000313" key="2">
    <source>
        <dbReference type="Proteomes" id="UP001472677"/>
    </source>
</evidence>
<sequence length="71" mass="8281">MSGDFSTLLEIIAIEWRHLALLERYMYVNKEQMLMIGGISLHAWRSIQHHAKASQPSETYYLLGLRHPTLL</sequence>
<accession>A0ABR2G9J8</accession>
<comment type="caution">
    <text evidence="1">The sequence shown here is derived from an EMBL/GenBank/DDBJ whole genome shotgun (WGS) entry which is preliminary data.</text>
</comment>
<dbReference type="EMBL" id="JBBPBM010000002">
    <property type="protein sequence ID" value="KAK8597257.1"/>
    <property type="molecule type" value="Genomic_DNA"/>
</dbReference>
<evidence type="ECO:0000313" key="1">
    <source>
        <dbReference type="EMBL" id="KAK8597257.1"/>
    </source>
</evidence>